<keyword evidence="11" id="KW-1185">Reference proteome</keyword>
<feature type="domain" description="OmpA-like" evidence="9">
    <location>
        <begin position="89"/>
        <end position="226"/>
    </location>
</feature>
<keyword evidence="6 7" id="KW-0472">Membrane</keyword>
<evidence type="ECO:0000256" key="6">
    <source>
        <dbReference type="ARBA" id="ARBA00023136"/>
    </source>
</evidence>
<keyword evidence="4 8" id="KW-0812">Transmembrane</keyword>
<dbReference type="OrthoDB" id="5512550at2"/>
<keyword evidence="5 8" id="KW-1133">Transmembrane helix</keyword>
<dbReference type="RefSeq" id="WP_146962839.1">
    <property type="nucleotide sequence ID" value="NZ_CP042467.1"/>
</dbReference>
<gene>
    <name evidence="10" type="ORF">FRD01_20680</name>
</gene>
<accession>A0A5B8Y0Y1</accession>
<proteinExistence type="inferred from homology"/>
<evidence type="ECO:0000256" key="7">
    <source>
        <dbReference type="PROSITE-ProRule" id="PRU00473"/>
    </source>
</evidence>
<dbReference type="SUPFAM" id="SSF103088">
    <property type="entry name" value="OmpA-like"/>
    <property type="match status" value="1"/>
</dbReference>
<dbReference type="Pfam" id="PF13677">
    <property type="entry name" value="MotB_plug"/>
    <property type="match status" value="1"/>
</dbReference>
<dbReference type="InterPro" id="IPR050330">
    <property type="entry name" value="Bact_OuterMem_StrucFunc"/>
</dbReference>
<name>A0A5B8Y0Y1_9DELT</name>
<dbReference type="Gene3D" id="3.30.1330.60">
    <property type="entry name" value="OmpA-like domain"/>
    <property type="match status" value="1"/>
</dbReference>
<keyword evidence="3" id="KW-1003">Cell membrane</keyword>
<dbReference type="InterPro" id="IPR025713">
    <property type="entry name" value="MotB-like_N_dom"/>
</dbReference>
<dbReference type="AlphaFoldDB" id="A0A5B8Y0Y1"/>
<evidence type="ECO:0000256" key="3">
    <source>
        <dbReference type="ARBA" id="ARBA00022475"/>
    </source>
</evidence>
<evidence type="ECO:0000256" key="4">
    <source>
        <dbReference type="ARBA" id="ARBA00022692"/>
    </source>
</evidence>
<dbReference type="GO" id="GO:0005886">
    <property type="term" value="C:plasma membrane"/>
    <property type="evidence" value="ECO:0007669"/>
    <property type="project" value="UniProtKB-SubCell"/>
</dbReference>
<dbReference type="InterPro" id="IPR036737">
    <property type="entry name" value="OmpA-like_sf"/>
</dbReference>
<evidence type="ECO:0000256" key="8">
    <source>
        <dbReference type="SAM" id="Phobius"/>
    </source>
</evidence>
<reference evidence="10 11" key="1">
    <citation type="submission" date="2019-08" db="EMBL/GenBank/DDBJ databases">
        <authorList>
            <person name="Liang Q."/>
        </authorList>
    </citation>
    <scope>NUCLEOTIDE SEQUENCE [LARGE SCALE GENOMIC DNA]</scope>
    <source>
        <strain evidence="10 11">V1718</strain>
    </source>
</reference>
<dbReference type="Pfam" id="PF00691">
    <property type="entry name" value="OmpA"/>
    <property type="match status" value="1"/>
</dbReference>
<dbReference type="InterPro" id="IPR006665">
    <property type="entry name" value="OmpA-like"/>
</dbReference>
<evidence type="ECO:0000259" key="9">
    <source>
        <dbReference type="PROSITE" id="PS51123"/>
    </source>
</evidence>
<sequence>MMFNQDRFTYEAADHKVGWIMSYADLITILLTFMILLLSISDLTQTRFDMLVEALTGEKVGNLNEVKAELDEVIEVDGLTGEVSTTLDEFGLKVEFSNALLFASGEAELSARGETVFRPFAQKLVAGLDPIYGVVVEGYTDDVPISNSRFRSNWELSTSRAIHVMERLTAAGIDRRRVSVQGFADTRAATEVDLLDDKTKAELSEAELEDARSMNRRVILRIDELHEDVLGRLLKPVQNEGGEQ</sequence>
<protein>
    <submittedName>
        <fullName evidence="10">OmpA family protein</fullName>
    </submittedName>
</protein>
<dbReference type="PANTHER" id="PTHR30329">
    <property type="entry name" value="STATOR ELEMENT OF FLAGELLAR MOTOR COMPLEX"/>
    <property type="match status" value="1"/>
</dbReference>
<dbReference type="PANTHER" id="PTHR30329:SF21">
    <property type="entry name" value="LIPOPROTEIN YIAD-RELATED"/>
    <property type="match status" value="1"/>
</dbReference>
<dbReference type="EMBL" id="CP042467">
    <property type="protein sequence ID" value="QED29606.1"/>
    <property type="molecule type" value="Genomic_DNA"/>
</dbReference>
<evidence type="ECO:0000313" key="11">
    <source>
        <dbReference type="Proteomes" id="UP000321595"/>
    </source>
</evidence>
<comment type="subcellular location">
    <subcellularLocation>
        <location evidence="1">Cell membrane</location>
        <topology evidence="1">Single-pass membrane protein</topology>
    </subcellularLocation>
</comment>
<dbReference type="CDD" id="cd07185">
    <property type="entry name" value="OmpA_C-like"/>
    <property type="match status" value="1"/>
</dbReference>
<dbReference type="KEGG" id="bbae:FRD01_20680"/>
<evidence type="ECO:0000256" key="2">
    <source>
        <dbReference type="ARBA" id="ARBA00008914"/>
    </source>
</evidence>
<comment type="similarity">
    <text evidence="2">Belongs to the MotB family.</text>
</comment>
<evidence type="ECO:0000256" key="5">
    <source>
        <dbReference type="ARBA" id="ARBA00022989"/>
    </source>
</evidence>
<dbReference type="Proteomes" id="UP000321595">
    <property type="component" value="Chromosome"/>
</dbReference>
<feature type="transmembrane region" description="Helical" evidence="8">
    <location>
        <begin position="20"/>
        <end position="40"/>
    </location>
</feature>
<evidence type="ECO:0000313" key="10">
    <source>
        <dbReference type="EMBL" id="QED29606.1"/>
    </source>
</evidence>
<evidence type="ECO:0000256" key="1">
    <source>
        <dbReference type="ARBA" id="ARBA00004162"/>
    </source>
</evidence>
<dbReference type="PROSITE" id="PS51123">
    <property type="entry name" value="OMPA_2"/>
    <property type="match status" value="1"/>
</dbReference>
<organism evidence="10 11">
    <name type="scientific">Microvenator marinus</name>
    <dbReference type="NCBI Taxonomy" id="2600177"/>
    <lineage>
        <taxon>Bacteria</taxon>
        <taxon>Deltaproteobacteria</taxon>
        <taxon>Bradymonadales</taxon>
        <taxon>Microvenatoraceae</taxon>
        <taxon>Microvenator</taxon>
    </lineage>
</organism>